<dbReference type="HAMAP" id="MF_00386">
    <property type="entry name" value="UPF0161_YidD"/>
    <property type="match status" value="1"/>
</dbReference>
<dbReference type="GO" id="GO:0005886">
    <property type="term" value="C:plasma membrane"/>
    <property type="evidence" value="ECO:0007669"/>
    <property type="project" value="UniProtKB-SubCell"/>
</dbReference>
<gene>
    <name evidence="3" type="primary">yidD</name>
    <name evidence="3" type="ORF">H9729_06610</name>
</gene>
<dbReference type="PANTHER" id="PTHR33383:SF1">
    <property type="entry name" value="MEMBRANE PROTEIN INSERTION EFFICIENCY FACTOR-RELATED"/>
    <property type="match status" value="1"/>
</dbReference>
<organism evidence="3 4">
    <name type="scientific">Candidatus Borkfalkia excrementigallinarum</name>
    <dbReference type="NCBI Taxonomy" id="2838506"/>
    <lineage>
        <taxon>Bacteria</taxon>
        <taxon>Bacillati</taxon>
        <taxon>Bacillota</taxon>
        <taxon>Clostridia</taxon>
        <taxon>Christensenellales</taxon>
        <taxon>Christensenellaceae</taxon>
        <taxon>Candidatus Borkfalkia</taxon>
    </lineage>
</organism>
<comment type="similarity">
    <text evidence="2">Belongs to the UPF0161 family.</text>
</comment>
<evidence type="ECO:0000256" key="2">
    <source>
        <dbReference type="HAMAP-Rule" id="MF_00386"/>
    </source>
</evidence>
<dbReference type="Pfam" id="PF01809">
    <property type="entry name" value="YidD"/>
    <property type="match status" value="1"/>
</dbReference>
<comment type="function">
    <text evidence="2">Could be involved in insertion of integral membrane proteins into the membrane.</text>
</comment>
<reference evidence="3" key="1">
    <citation type="journal article" date="2021" name="PeerJ">
        <title>Extensive microbial diversity within the chicken gut microbiome revealed by metagenomics and culture.</title>
        <authorList>
            <person name="Gilroy R."/>
            <person name="Ravi A."/>
            <person name="Getino M."/>
            <person name="Pursley I."/>
            <person name="Horton D.L."/>
            <person name="Alikhan N.F."/>
            <person name="Baker D."/>
            <person name="Gharbi K."/>
            <person name="Hall N."/>
            <person name="Watson M."/>
            <person name="Adriaenssens E.M."/>
            <person name="Foster-Nyarko E."/>
            <person name="Jarju S."/>
            <person name="Secka A."/>
            <person name="Antonio M."/>
            <person name="Oren A."/>
            <person name="Chaudhuri R.R."/>
            <person name="La Ragione R."/>
            <person name="Hildebrand F."/>
            <person name="Pallen M.J."/>
        </authorList>
    </citation>
    <scope>NUCLEOTIDE SEQUENCE</scope>
    <source>
        <strain evidence="3">1345</strain>
    </source>
</reference>
<comment type="subcellular location">
    <subcellularLocation>
        <location evidence="2">Cell membrane</location>
        <topology evidence="2">Peripheral membrane protein</topology>
        <orientation evidence="2">Cytoplasmic side</orientation>
    </subcellularLocation>
</comment>
<dbReference type="InterPro" id="IPR002696">
    <property type="entry name" value="Membr_insert_effic_factor_YidD"/>
</dbReference>
<dbReference type="NCBIfam" id="TIGR00278">
    <property type="entry name" value="membrane protein insertion efficiency factor YidD"/>
    <property type="match status" value="1"/>
</dbReference>
<reference evidence="3" key="2">
    <citation type="submission" date="2021-04" db="EMBL/GenBank/DDBJ databases">
        <authorList>
            <person name="Gilroy R."/>
        </authorList>
    </citation>
    <scope>NUCLEOTIDE SEQUENCE</scope>
    <source>
        <strain evidence="3">1345</strain>
    </source>
</reference>
<dbReference type="AlphaFoldDB" id="A0A9D1ZX95"/>
<name>A0A9D1ZX95_9FIRM</name>
<sequence>MTLQEIYAAYRWLRRTVFKPYIKMFLMHLIVFYQKYFSKKTCLYRPTCSQYMLEAINNHGVIVGILLGSWRILRCNPFSKGGYDPVPENYFKVRWLY</sequence>
<accession>A0A9D1ZX95</accession>
<comment type="caution">
    <text evidence="3">The sequence shown here is derived from an EMBL/GenBank/DDBJ whole genome shotgun (WGS) entry which is preliminary data.</text>
</comment>
<proteinExistence type="inferred from homology"/>
<protein>
    <recommendedName>
        <fullName evidence="2">Putative membrane protein insertion efficiency factor</fullName>
    </recommendedName>
</protein>
<dbReference type="EMBL" id="DXCQ01000061">
    <property type="protein sequence ID" value="HIY97343.1"/>
    <property type="molecule type" value="Genomic_DNA"/>
</dbReference>
<keyword evidence="1 2" id="KW-0472">Membrane</keyword>
<evidence type="ECO:0000313" key="3">
    <source>
        <dbReference type="EMBL" id="HIY97343.1"/>
    </source>
</evidence>
<dbReference type="SMART" id="SM01234">
    <property type="entry name" value="Haemolytic"/>
    <property type="match status" value="1"/>
</dbReference>
<dbReference type="Proteomes" id="UP000886750">
    <property type="component" value="Unassembled WGS sequence"/>
</dbReference>
<dbReference type="PANTHER" id="PTHR33383">
    <property type="entry name" value="MEMBRANE PROTEIN INSERTION EFFICIENCY FACTOR-RELATED"/>
    <property type="match status" value="1"/>
</dbReference>
<evidence type="ECO:0000256" key="1">
    <source>
        <dbReference type="ARBA" id="ARBA00023136"/>
    </source>
</evidence>
<keyword evidence="2" id="KW-1003">Cell membrane</keyword>
<evidence type="ECO:0000313" key="4">
    <source>
        <dbReference type="Proteomes" id="UP000886750"/>
    </source>
</evidence>